<dbReference type="InterPro" id="IPR012337">
    <property type="entry name" value="RNaseH-like_sf"/>
</dbReference>
<dbReference type="PROSITE" id="PS50879">
    <property type="entry name" value="RNASE_H_1"/>
    <property type="match status" value="1"/>
</dbReference>
<protein>
    <submittedName>
        <fullName evidence="2">Ribonuclease HI family protein</fullName>
    </submittedName>
</protein>
<dbReference type="SUPFAM" id="SSF53098">
    <property type="entry name" value="Ribonuclease H-like"/>
    <property type="match status" value="1"/>
</dbReference>
<dbReference type="InterPro" id="IPR036397">
    <property type="entry name" value="RNaseH_sf"/>
</dbReference>
<evidence type="ECO:0000259" key="1">
    <source>
        <dbReference type="PROSITE" id="PS50879"/>
    </source>
</evidence>
<gene>
    <name evidence="2" type="ORF">N4T19_04400</name>
</gene>
<evidence type="ECO:0000313" key="3">
    <source>
        <dbReference type="Proteomes" id="UP001058290"/>
    </source>
</evidence>
<keyword evidence="3" id="KW-1185">Reference proteome</keyword>
<dbReference type="EMBL" id="CP104377">
    <property type="protein sequence ID" value="UXC19373.1"/>
    <property type="molecule type" value="Genomic_DNA"/>
</dbReference>
<reference evidence="2" key="1">
    <citation type="submission" date="2022-09" db="EMBL/GenBank/DDBJ databases">
        <title>Bacterial diversity in gut of crayfish and pufferfish.</title>
        <authorList>
            <person name="Huang Y."/>
        </authorList>
    </citation>
    <scope>NUCLEOTIDE SEQUENCE</scope>
    <source>
        <strain evidence="2">PR12</strain>
    </source>
</reference>
<dbReference type="Pfam" id="PF13456">
    <property type="entry name" value="RVT_3"/>
    <property type="match status" value="1"/>
</dbReference>
<dbReference type="Gene3D" id="3.30.420.10">
    <property type="entry name" value="Ribonuclease H-like superfamily/Ribonuclease H"/>
    <property type="match status" value="1"/>
</dbReference>
<organism evidence="2 3">
    <name type="scientific">Comamonas squillarum</name>
    <dbReference type="NCBI Taxonomy" id="2977320"/>
    <lineage>
        <taxon>Bacteria</taxon>
        <taxon>Pseudomonadati</taxon>
        <taxon>Pseudomonadota</taxon>
        <taxon>Betaproteobacteria</taxon>
        <taxon>Burkholderiales</taxon>
        <taxon>Comamonadaceae</taxon>
        <taxon>Comamonas</taxon>
    </lineage>
</organism>
<dbReference type="RefSeq" id="WP_182341332.1">
    <property type="nucleotide sequence ID" value="NZ_CP104377.1"/>
</dbReference>
<dbReference type="PANTHER" id="PTHR47723">
    <property type="entry name" value="OS05G0353850 PROTEIN"/>
    <property type="match status" value="1"/>
</dbReference>
<dbReference type="InterPro" id="IPR053151">
    <property type="entry name" value="RNase_H-like"/>
</dbReference>
<name>A0ABY5ZZF7_9BURK</name>
<accession>A0ABY5ZZF7</accession>
<evidence type="ECO:0000313" key="2">
    <source>
        <dbReference type="EMBL" id="UXC19373.1"/>
    </source>
</evidence>
<dbReference type="Proteomes" id="UP001058290">
    <property type="component" value="Chromosome"/>
</dbReference>
<sequence length="148" mass="15533">MTSATWIAYIDGSALPNPGRMRIGGIAYAPDGASHRFSQAVGHTGCNNEAEALAAIHALQWLQGMGAREVLLHTDSSILAAQMAEPAAKPIARLAALYEQARSLRAGFAQLEVRWVPRHKNTVADALARGEAAPADDAVDAAAMTSMA</sequence>
<feature type="domain" description="RNase H type-1" evidence="1">
    <location>
        <begin position="2"/>
        <end position="144"/>
    </location>
</feature>
<dbReference type="InterPro" id="IPR002156">
    <property type="entry name" value="RNaseH_domain"/>
</dbReference>
<dbReference type="PANTHER" id="PTHR47723:SF19">
    <property type="entry name" value="POLYNUCLEOTIDYL TRANSFERASE, RIBONUCLEASE H-LIKE SUPERFAMILY PROTEIN"/>
    <property type="match status" value="1"/>
</dbReference>
<proteinExistence type="predicted"/>
<dbReference type="CDD" id="cd09279">
    <property type="entry name" value="RNase_HI_like"/>
    <property type="match status" value="1"/>
</dbReference>